<dbReference type="EMBL" id="MG775042">
    <property type="protein sequence ID" value="AUV59370.1"/>
    <property type="molecule type" value="Genomic_DNA"/>
</dbReference>
<organism evidence="1 2">
    <name type="scientific">Citrobacter phage vB_CroP_CrRp3</name>
    <dbReference type="NCBI Taxonomy" id="2079275"/>
    <lineage>
        <taxon>Viruses</taxon>
        <taxon>Duplodnaviria</taxon>
        <taxon>Heunggongvirae</taxon>
        <taxon>Uroviricota</taxon>
        <taxon>Caudoviricetes</taxon>
        <taxon>Autographivirales</taxon>
        <taxon>Autosignataviridae</taxon>
        <taxon>Molineuxvirinae</taxon>
        <taxon>Rodentiumvirus</taxon>
        <taxon>Rodentiumvirus CrRp3</taxon>
        <taxon>Vectrevirus CrRp3</taxon>
    </lineage>
</organism>
<reference evidence="1" key="1">
    <citation type="submission" date="2018-04" db="EMBL/GenBank/DDBJ databases">
        <title>Citrobacter rodentium phages.</title>
        <authorList>
            <person name="Mizuno C.M."/>
            <person name="Debarbieux L."/>
            <person name="Roach D.R."/>
        </authorList>
    </citation>
    <scope>NUCLEOTIDE SEQUENCE [LARGE SCALE GENOMIC DNA]</scope>
</reference>
<protein>
    <submittedName>
        <fullName evidence="1">Uncharacterized protein</fullName>
    </submittedName>
</protein>
<sequence length="84" mass="9238">MVIVSSKKRGLDKIVQTGLAVKEGKHLNTDTGSMEKIVETGKQAMSGGLDKGTRKQAEFNKIIEFGKEAKRKFLKPSAVEPVRH</sequence>
<keyword evidence="2" id="KW-1185">Reference proteome</keyword>
<proteinExistence type="predicted"/>
<evidence type="ECO:0000313" key="1">
    <source>
        <dbReference type="EMBL" id="AUV59370.1"/>
    </source>
</evidence>
<gene>
    <name evidence="1" type="ORF">CrRp3_cds8</name>
</gene>
<evidence type="ECO:0000313" key="2">
    <source>
        <dbReference type="Proteomes" id="UP000240815"/>
    </source>
</evidence>
<accession>A0A2K9VAW9</accession>
<name>A0A2K9VAW9_9CAUD</name>
<dbReference type="Proteomes" id="UP000240815">
    <property type="component" value="Segment"/>
</dbReference>